<evidence type="ECO:0000313" key="2">
    <source>
        <dbReference type="EMBL" id="NMF93983.1"/>
    </source>
</evidence>
<dbReference type="RefSeq" id="WP_169199227.1">
    <property type="nucleotide sequence ID" value="NZ_WTVH02000009.1"/>
</dbReference>
<name>A0ABX1N411_9RHOO</name>
<organism evidence="2 3">
    <name type="scientific">Aromatoleum buckelii</name>
    <dbReference type="NCBI Taxonomy" id="200254"/>
    <lineage>
        <taxon>Bacteria</taxon>
        <taxon>Pseudomonadati</taxon>
        <taxon>Pseudomonadota</taxon>
        <taxon>Betaproteobacteria</taxon>
        <taxon>Rhodocyclales</taxon>
        <taxon>Rhodocyclaceae</taxon>
        <taxon>Aromatoleum</taxon>
    </lineage>
</organism>
<gene>
    <name evidence="2" type="ORF">GO608_11655</name>
</gene>
<reference evidence="2" key="1">
    <citation type="submission" date="2019-12" db="EMBL/GenBank/DDBJ databases">
        <title>Comparative genomics gives insights into the taxonomy of the Azoarcus-Aromatoleum group and reveals separate origins of nif in the plant-associated Azoarcus and non-plant-associated Aromatoleum sub-groups.</title>
        <authorList>
            <person name="Lafos M."/>
            <person name="Maluk M."/>
            <person name="Batista M."/>
            <person name="Junghare M."/>
            <person name="Carmona M."/>
            <person name="Faoro H."/>
            <person name="Cruz L.M."/>
            <person name="Battistoni F."/>
            <person name="De Souza E."/>
            <person name="Pedrosa F."/>
            <person name="Chen W.-M."/>
            <person name="Poole P.S."/>
            <person name="Dixon R.A."/>
            <person name="James E.K."/>
        </authorList>
    </citation>
    <scope>NUCLEOTIDE SEQUENCE</scope>
    <source>
        <strain evidence="2">U120</strain>
    </source>
</reference>
<sequence>MPQPIGRYRAESLWEIGRFLPAWRGRVLQDQPALDPTRVRQLVLLIAGRQEGDFFLAIRTIGFEIATP</sequence>
<proteinExistence type="predicted"/>
<dbReference type="EMBL" id="WTVH01000021">
    <property type="protein sequence ID" value="NMF93983.1"/>
    <property type="molecule type" value="Genomic_DNA"/>
</dbReference>
<evidence type="ECO:0000259" key="1">
    <source>
        <dbReference type="Pfam" id="PF08547"/>
    </source>
</evidence>
<dbReference type="InterPro" id="IPR013857">
    <property type="entry name" value="NADH-UbQ_OxRdtase-assoc_prot30"/>
</dbReference>
<protein>
    <recommendedName>
        <fullName evidence="1">NADH:ubiquinone oxidoreductase intermediate-associated protein 30 domain-containing protein</fullName>
    </recommendedName>
</protein>
<dbReference type="Pfam" id="PF08547">
    <property type="entry name" value="CIA30"/>
    <property type="match status" value="1"/>
</dbReference>
<evidence type="ECO:0000313" key="3">
    <source>
        <dbReference type="Proteomes" id="UP000601990"/>
    </source>
</evidence>
<comment type="caution">
    <text evidence="2">The sequence shown here is derived from an EMBL/GenBank/DDBJ whole genome shotgun (WGS) entry which is preliminary data.</text>
</comment>
<accession>A0ABX1N411</accession>
<keyword evidence="3" id="KW-1185">Reference proteome</keyword>
<feature type="domain" description="NADH:ubiquinone oxidoreductase intermediate-associated protein 30" evidence="1">
    <location>
        <begin position="17"/>
        <end position="58"/>
    </location>
</feature>
<dbReference type="Proteomes" id="UP000601990">
    <property type="component" value="Unassembled WGS sequence"/>
</dbReference>